<organism evidence="1 2">
    <name type="scientific">Araneus ventricosus</name>
    <name type="common">Orbweaver spider</name>
    <name type="synonym">Epeira ventricosa</name>
    <dbReference type="NCBI Taxonomy" id="182803"/>
    <lineage>
        <taxon>Eukaryota</taxon>
        <taxon>Metazoa</taxon>
        <taxon>Ecdysozoa</taxon>
        <taxon>Arthropoda</taxon>
        <taxon>Chelicerata</taxon>
        <taxon>Arachnida</taxon>
        <taxon>Araneae</taxon>
        <taxon>Araneomorphae</taxon>
        <taxon>Entelegynae</taxon>
        <taxon>Araneoidea</taxon>
        <taxon>Araneidae</taxon>
        <taxon>Araneus</taxon>
    </lineage>
</organism>
<dbReference type="EMBL" id="BGPR01012365">
    <property type="protein sequence ID" value="GBN55719.1"/>
    <property type="molecule type" value="Genomic_DNA"/>
</dbReference>
<evidence type="ECO:0000313" key="2">
    <source>
        <dbReference type="Proteomes" id="UP000499080"/>
    </source>
</evidence>
<name>A0A4Y2PWW2_ARAVE</name>
<gene>
    <name evidence="1" type="ORF">AVEN_169274_1</name>
</gene>
<evidence type="ECO:0000313" key="1">
    <source>
        <dbReference type="EMBL" id="GBN55719.1"/>
    </source>
</evidence>
<reference evidence="1 2" key="1">
    <citation type="journal article" date="2019" name="Sci. Rep.">
        <title>Orb-weaving spider Araneus ventricosus genome elucidates the spidroin gene catalogue.</title>
        <authorList>
            <person name="Kono N."/>
            <person name="Nakamura H."/>
            <person name="Ohtoshi R."/>
            <person name="Moran D.A.P."/>
            <person name="Shinohara A."/>
            <person name="Yoshida Y."/>
            <person name="Fujiwara M."/>
            <person name="Mori M."/>
            <person name="Tomita M."/>
            <person name="Arakawa K."/>
        </authorList>
    </citation>
    <scope>NUCLEOTIDE SEQUENCE [LARGE SCALE GENOMIC DNA]</scope>
</reference>
<dbReference type="Proteomes" id="UP000499080">
    <property type="component" value="Unassembled WGS sequence"/>
</dbReference>
<proteinExistence type="predicted"/>
<comment type="caution">
    <text evidence="1">The sequence shown here is derived from an EMBL/GenBank/DDBJ whole genome shotgun (WGS) entry which is preliminary data.</text>
</comment>
<keyword evidence="2" id="KW-1185">Reference proteome</keyword>
<dbReference type="AlphaFoldDB" id="A0A4Y2PWW2"/>
<accession>A0A4Y2PWW2</accession>
<protein>
    <submittedName>
        <fullName evidence="1">Uncharacterized protein</fullName>
    </submittedName>
</protein>
<sequence>MSQRWGRRVAGSKPISTEIPPNMWACSLEIKLPTAGGEVWRQAPQSHDATLCVDSDWFVSSHDHLIAHAHTMPLASEVSTGKFFLT</sequence>